<dbReference type="OrthoDB" id="9808559at2"/>
<dbReference type="InterPro" id="IPR017900">
    <property type="entry name" value="4Fe4S_Fe_S_CS"/>
</dbReference>
<keyword evidence="9" id="KW-1185">Reference proteome</keyword>
<evidence type="ECO:0000313" key="7">
    <source>
        <dbReference type="EMBL" id="QEN02923.1"/>
    </source>
</evidence>
<dbReference type="InterPro" id="IPR017896">
    <property type="entry name" value="4Fe4S_Fe-S-bd"/>
</dbReference>
<keyword evidence="2" id="KW-0408">Iron</keyword>
<dbReference type="KEGG" id="snn:EWH46_18850"/>
<evidence type="ECO:0000256" key="2">
    <source>
        <dbReference type="ARBA" id="ARBA00023004"/>
    </source>
</evidence>
<dbReference type="Gene3D" id="3.30.70.20">
    <property type="match status" value="1"/>
</dbReference>
<sequence length="115" mass="12376">MIPDRPDTRRGFLRRLADPGRRRPEPSGPPAAPLQLHIGSTCLMHQRIECRLCAEACDTRAVRVVPALGGIMQLRLDLSACTGCGDCLAGCPVGAATLAPLSSIDTPLHRDPRDR</sequence>
<evidence type="ECO:0000313" key="6">
    <source>
        <dbReference type="EMBL" id="MET3605556.1"/>
    </source>
</evidence>
<organism evidence="7 8">
    <name type="scientific">Sphaerotilus sulfidivorans</name>
    <dbReference type="NCBI Taxonomy" id="639200"/>
    <lineage>
        <taxon>Bacteria</taxon>
        <taxon>Pseudomonadati</taxon>
        <taxon>Pseudomonadota</taxon>
        <taxon>Betaproteobacteria</taxon>
        <taxon>Burkholderiales</taxon>
        <taxon>Sphaerotilaceae</taxon>
        <taxon>Sphaerotilus</taxon>
    </lineage>
</organism>
<dbReference type="Proteomes" id="UP001549111">
    <property type="component" value="Unassembled WGS sequence"/>
</dbReference>
<keyword evidence="1" id="KW-0479">Metal-binding</keyword>
<protein>
    <submittedName>
        <fullName evidence="7">4Fe-4S dicluster domain-containing protein</fullName>
    </submittedName>
    <submittedName>
        <fullName evidence="6">Ferredoxin</fullName>
    </submittedName>
</protein>
<feature type="region of interest" description="Disordered" evidence="4">
    <location>
        <begin position="1"/>
        <end position="33"/>
    </location>
</feature>
<gene>
    <name evidence="6" type="ORF">ABIC99_003386</name>
    <name evidence="7" type="ORF">EWH46_18850</name>
</gene>
<evidence type="ECO:0000313" key="9">
    <source>
        <dbReference type="Proteomes" id="UP001549111"/>
    </source>
</evidence>
<dbReference type="SUPFAM" id="SSF54862">
    <property type="entry name" value="4Fe-4S ferredoxins"/>
    <property type="match status" value="1"/>
</dbReference>
<dbReference type="GO" id="GO:0051536">
    <property type="term" value="F:iron-sulfur cluster binding"/>
    <property type="evidence" value="ECO:0007669"/>
    <property type="project" value="UniProtKB-KW"/>
</dbReference>
<evidence type="ECO:0000256" key="4">
    <source>
        <dbReference type="SAM" id="MobiDB-lite"/>
    </source>
</evidence>
<evidence type="ECO:0000256" key="3">
    <source>
        <dbReference type="ARBA" id="ARBA00023014"/>
    </source>
</evidence>
<keyword evidence="7" id="KW-0614">Plasmid</keyword>
<dbReference type="EMBL" id="JBEPLS010000018">
    <property type="protein sequence ID" value="MET3605556.1"/>
    <property type="molecule type" value="Genomic_DNA"/>
</dbReference>
<feature type="compositionally biased region" description="Basic and acidic residues" evidence="4">
    <location>
        <begin position="1"/>
        <end position="25"/>
    </location>
</feature>
<reference evidence="7 8" key="1">
    <citation type="submission" date="2019-02" db="EMBL/GenBank/DDBJ databases">
        <title>Complete Genome Sequence and Methylome Analysis of Sphaerotilus natans subsp. sulfidivorans D-507.</title>
        <authorList>
            <person name="Fomenkov A."/>
            <person name="Gridneva E."/>
            <person name="Smolyakov D."/>
            <person name="Dubinina G."/>
            <person name="Vincze T."/>
            <person name="Grabovich M."/>
            <person name="Roberts R.J."/>
        </authorList>
    </citation>
    <scope>NUCLEOTIDE SEQUENCE [LARGE SCALE GENOMIC DNA]</scope>
    <source>
        <strain evidence="7 8">D-507</strain>
        <plasmid evidence="8">psna507_unt10</plasmid>
        <plasmid evidence="7">pSna507_unt10</plasmid>
    </source>
</reference>
<evidence type="ECO:0000259" key="5">
    <source>
        <dbReference type="PROSITE" id="PS51379"/>
    </source>
</evidence>
<reference evidence="6 9" key="2">
    <citation type="submission" date="2024-06" db="EMBL/GenBank/DDBJ databases">
        <title>Genomic Encyclopedia of Type Strains, Phase IV (KMG-IV): sequencing the most valuable type-strain genomes for metagenomic binning, comparative biology and taxonomic classification.</title>
        <authorList>
            <person name="Goeker M."/>
        </authorList>
    </citation>
    <scope>NUCLEOTIDE SEQUENCE [LARGE SCALE GENOMIC DNA]</scope>
    <source>
        <strain evidence="6 9">D-501</strain>
    </source>
</reference>
<dbReference type="Proteomes" id="UP000323522">
    <property type="component" value="Plasmid pSna507_unt10"/>
</dbReference>
<name>A0A5C1Q479_9BURK</name>
<keyword evidence="3" id="KW-0411">Iron-sulfur</keyword>
<evidence type="ECO:0000313" key="8">
    <source>
        <dbReference type="Proteomes" id="UP000323522"/>
    </source>
</evidence>
<feature type="domain" description="4Fe-4S ferredoxin-type" evidence="5">
    <location>
        <begin position="72"/>
        <end position="101"/>
    </location>
</feature>
<dbReference type="RefSeq" id="WP_149505545.1">
    <property type="nucleotide sequence ID" value="NZ_CP035710.1"/>
</dbReference>
<geneLocation type="plasmid" evidence="8">
    <name>psna507_unt10</name>
</geneLocation>
<dbReference type="PROSITE" id="PS51379">
    <property type="entry name" value="4FE4S_FER_2"/>
    <property type="match status" value="1"/>
</dbReference>
<accession>A0A5C1Q479</accession>
<dbReference type="AlphaFoldDB" id="A0A5C1Q479"/>
<dbReference type="PROSITE" id="PS00198">
    <property type="entry name" value="4FE4S_FER_1"/>
    <property type="match status" value="1"/>
</dbReference>
<dbReference type="GO" id="GO:0046872">
    <property type="term" value="F:metal ion binding"/>
    <property type="evidence" value="ECO:0007669"/>
    <property type="project" value="UniProtKB-KW"/>
</dbReference>
<evidence type="ECO:0000256" key="1">
    <source>
        <dbReference type="ARBA" id="ARBA00022723"/>
    </source>
</evidence>
<proteinExistence type="predicted"/>
<dbReference type="Pfam" id="PF12838">
    <property type="entry name" value="Fer4_7"/>
    <property type="match status" value="1"/>
</dbReference>
<geneLocation type="plasmid" evidence="7">
    <name>pSna507_unt10</name>
</geneLocation>
<dbReference type="EMBL" id="CP035710">
    <property type="protein sequence ID" value="QEN02923.1"/>
    <property type="molecule type" value="Genomic_DNA"/>
</dbReference>